<dbReference type="OMA" id="CGIFYER"/>
<dbReference type="EMBL" id="KB446535">
    <property type="protein sequence ID" value="EME48725.1"/>
    <property type="molecule type" value="Genomic_DNA"/>
</dbReference>
<protein>
    <recommendedName>
        <fullName evidence="4">NAD(P)-binding domain-containing protein</fullName>
    </recommendedName>
</protein>
<dbReference type="OrthoDB" id="419598at2759"/>
<evidence type="ECO:0000256" key="2">
    <source>
        <dbReference type="ARBA" id="ARBA00022857"/>
    </source>
</evidence>
<dbReference type="PANTHER" id="PTHR47706">
    <property type="entry name" value="NMRA-LIKE FAMILY PROTEIN"/>
    <property type="match status" value="1"/>
</dbReference>
<name>N1Q263_DOTSN</name>
<reference evidence="5 6" key="2">
    <citation type="journal article" date="2012" name="PLoS Pathog.">
        <title>Diverse lifestyles and strategies of plant pathogenesis encoded in the genomes of eighteen Dothideomycetes fungi.</title>
        <authorList>
            <person name="Ohm R.A."/>
            <person name="Feau N."/>
            <person name="Henrissat B."/>
            <person name="Schoch C.L."/>
            <person name="Horwitz B.A."/>
            <person name="Barry K.W."/>
            <person name="Condon B.J."/>
            <person name="Copeland A.C."/>
            <person name="Dhillon B."/>
            <person name="Glaser F."/>
            <person name="Hesse C.N."/>
            <person name="Kosti I."/>
            <person name="LaButti K."/>
            <person name="Lindquist E.A."/>
            <person name="Lucas S."/>
            <person name="Salamov A.A."/>
            <person name="Bradshaw R.E."/>
            <person name="Ciuffetti L."/>
            <person name="Hamelin R.C."/>
            <person name="Kema G.H.J."/>
            <person name="Lawrence C."/>
            <person name="Scott J.A."/>
            <person name="Spatafora J.W."/>
            <person name="Turgeon B.G."/>
            <person name="de Wit P.J.G.M."/>
            <person name="Zhong S."/>
            <person name="Goodwin S.B."/>
            <person name="Grigoriev I.V."/>
        </authorList>
    </citation>
    <scope>NUCLEOTIDE SEQUENCE [LARGE SCALE GENOMIC DNA]</scope>
    <source>
        <strain evidence="6">NZE10 / CBS 128990</strain>
    </source>
</reference>
<evidence type="ECO:0000313" key="5">
    <source>
        <dbReference type="EMBL" id="EME48725.1"/>
    </source>
</evidence>
<dbReference type="InterPro" id="IPR036291">
    <property type="entry name" value="NAD(P)-bd_dom_sf"/>
</dbReference>
<dbReference type="AlphaFoldDB" id="N1Q263"/>
<sequence>MSVMRIAVAGTGGLGRLIAHYIDADTSHHIVLLSRSEQPQLASAGYQVVVVDYENPETLQYALHGIDTVISTVTGESQIVLIKAAVAARVRRFTPAEFGGRPHLCSANDPFDRGRAAARQWLNHYAQQIQSTIFVCGVLYERFQPGGLQQSRIGIDSGIGGEGDYMMDCRNMTASVPAYNPNYEPNVTICMTAAQDVARFVVKSLDLRTWPPELLMCGGRVPVKDLVMLVQRLKGQTFDVQWHDPTTLRAELQVATAQNNRARQLRIQALIDTAEGCYDFTQPNLNQYFNNMRPMDFATWFVRKWNSQTLS</sequence>
<gene>
    <name evidence="5" type="ORF">DOTSEDRAFT_19238</name>
</gene>
<keyword evidence="6" id="KW-1185">Reference proteome</keyword>
<dbReference type="Proteomes" id="UP000016933">
    <property type="component" value="Unassembled WGS sequence"/>
</dbReference>
<evidence type="ECO:0000259" key="4">
    <source>
        <dbReference type="Pfam" id="PF13460"/>
    </source>
</evidence>
<accession>N1Q263</accession>
<evidence type="ECO:0000256" key="3">
    <source>
        <dbReference type="ARBA" id="ARBA00023002"/>
    </source>
</evidence>
<dbReference type="PANTHER" id="PTHR47706:SF5">
    <property type="entry name" value="ISOFLAVONE REDUCTASE"/>
    <property type="match status" value="1"/>
</dbReference>
<dbReference type="GO" id="GO:0016491">
    <property type="term" value="F:oxidoreductase activity"/>
    <property type="evidence" value="ECO:0007669"/>
    <property type="project" value="UniProtKB-KW"/>
</dbReference>
<keyword evidence="2" id="KW-0521">NADP</keyword>
<dbReference type="SUPFAM" id="SSF51735">
    <property type="entry name" value="NAD(P)-binding Rossmann-fold domains"/>
    <property type="match status" value="1"/>
</dbReference>
<dbReference type="InterPro" id="IPR051609">
    <property type="entry name" value="NmrA/Isoflavone_reductase-like"/>
</dbReference>
<keyword evidence="3" id="KW-0560">Oxidoreductase</keyword>
<dbReference type="Gene3D" id="3.40.50.720">
    <property type="entry name" value="NAD(P)-binding Rossmann-like Domain"/>
    <property type="match status" value="1"/>
</dbReference>
<dbReference type="HOGENOM" id="CLU_044876_4_0_1"/>
<proteinExistence type="inferred from homology"/>
<reference evidence="6" key="1">
    <citation type="journal article" date="2012" name="PLoS Genet.">
        <title>The genomes of the fungal plant pathogens Cladosporium fulvum and Dothistroma septosporum reveal adaptation to different hosts and lifestyles but also signatures of common ancestry.</title>
        <authorList>
            <person name="de Wit P.J.G.M."/>
            <person name="van der Burgt A."/>
            <person name="Oekmen B."/>
            <person name="Stergiopoulos I."/>
            <person name="Abd-Elsalam K.A."/>
            <person name="Aerts A.L."/>
            <person name="Bahkali A.H."/>
            <person name="Beenen H.G."/>
            <person name="Chettri P."/>
            <person name="Cox M.P."/>
            <person name="Datema E."/>
            <person name="de Vries R.P."/>
            <person name="Dhillon B."/>
            <person name="Ganley A.R."/>
            <person name="Griffiths S.A."/>
            <person name="Guo Y."/>
            <person name="Hamelin R.C."/>
            <person name="Henrissat B."/>
            <person name="Kabir M.S."/>
            <person name="Jashni M.K."/>
            <person name="Kema G."/>
            <person name="Klaubauf S."/>
            <person name="Lapidus A."/>
            <person name="Levasseur A."/>
            <person name="Lindquist E."/>
            <person name="Mehrabi R."/>
            <person name="Ohm R.A."/>
            <person name="Owen T.J."/>
            <person name="Salamov A."/>
            <person name="Schwelm A."/>
            <person name="Schijlen E."/>
            <person name="Sun H."/>
            <person name="van den Burg H.A."/>
            <person name="van Ham R.C.H.J."/>
            <person name="Zhang S."/>
            <person name="Goodwin S.B."/>
            <person name="Grigoriev I.V."/>
            <person name="Collemare J."/>
            <person name="Bradshaw R.E."/>
        </authorList>
    </citation>
    <scope>NUCLEOTIDE SEQUENCE [LARGE SCALE GENOMIC DNA]</scope>
    <source>
        <strain evidence="6">NZE10 / CBS 128990</strain>
    </source>
</reference>
<evidence type="ECO:0000256" key="1">
    <source>
        <dbReference type="ARBA" id="ARBA00005725"/>
    </source>
</evidence>
<dbReference type="eggNOG" id="ENOG502S4YF">
    <property type="taxonomic scope" value="Eukaryota"/>
</dbReference>
<evidence type="ECO:0000313" key="6">
    <source>
        <dbReference type="Proteomes" id="UP000016933"/>
    </source>
</evidence>
<dbReference type="InterPro" id="IPR016040">
    <property type="entry name" value="NAD(P)-bd_dom"/>
</dbReference>
<dbReference type="Pfam" id="PF13460">
    <property type="entry name" value="NAD_binding_10"/>
    <property type="match status" value="1"/>
</dbReference>
<feature type="domain" description="NAD(P)-binding" evidence="4">
    <location>
        <begin position="10"/>
        <end position="100"/>
    </location>
</feature>
<organism evidence="5 6">
    <name type="scientific">Dothistroma septosporum (strain NZE10 / CBS 128990)</name>
    <name type="common">Red band needle blight fungus</name>
    <name type="synonym">Mycosphaerella pini</name>
    <dbReference type="NCBI Taxonomy" id="675120"/>
    <lineage>
        <taxon>Eukaryota</taxon>
        <taxon>Fungi</taxon>
        <taxon>Dikarya</taxon>
        <taxon>Ascomycota</taxon>
        <taxon>Pezizomycotina</taxon>
        <taxon>Dothideomycetes</taxon>
        <taxon>Dothideomycetidae</taxon>
        <taxon>Mycosphaerellales</taxon>
        <taxon>Mycosphaerellaceae</taxon>
        <taxon>Dothistroma</taxon>
    </lineage>
</organism>
<comment type="similarity">
    <text evidence="1">Belongs to the NmrA-type oxidoreductase family. Isoflavone reductase subfamily.</text>
</comment>